<reference evidence="1" key="1">
    <citation type="submission" date="2021-12" db="EMBL/GenBank/DDBJ databases">
        <authorList>
            <person name="Zaccaron A."/>
            <person name="Stergiopoulos I."/>
        </authorList>
    </citation>
    <scope>NUCLEOTIDE SEQUENCE</scope>
    <source>
        <strain evidence="1">Race5_Kim</strain>
    </source>
</reference>
<reference evidence="1" key="2">
    <citation type="journal article" date="2022" name="Microb. Genom.">
        <title>A chromosome-scale genome assembly of the tomato pathogen Cladosporium fulvum reveals a compartmentalized genome architecture and the presence of a dispensable chromosome.</title>
        <authorList>
            <person name="Zaccaron A.Z."/>
            <person name="Chen L.H."/>
            <person name="Samaras A."/>
            <person name="Stergiopoulos I."/>
        </authorList>
    </citation>
    <scope>NUCLEOTIDE SEQUENCE</scope>
    <source>
        <strain evidence="1">Race5_Kim</strain>
    </source>
</reference>
<accession>A0A9Q8PHZ2</accession>
<dbReference type="OrthoDB" id="4405280at2759"/>
<dbReference type="AlphaFoldDB" id="A0A9Q8PHZ2"/>
<dbReference type="EMBL" id="CP090172">
    <property type="protein sequence ID" value="UJO22762.1"/>
    <property type="molecule type" value="Genomic_DNA"/>
</dbReference>
<gene>
    <name evidence="1" type="ORF">CLAFUR5_12321</name>
</gene>
<dbReference type="KEGG" id="ffu:CLAFUR5_12321"/>
<evidence type="ECO:0000313" key="1">
    <source>
        <dbReference type="EMBL" id="UJO22762.1"/>
    </source>
</evidence>
<dbReference type="Proteomes" id="UP000756132">
    <property type="component" value="Chromosome 10"/>
</dbReference>
<name>A0A9Q8PHZ2_PASFU</name>
<organism evidence="1 2">
    <name type="scientific">Passalora fulva</name>
    <name type="common">Tomato leaf mold</name>
    <name type="synonym">Cladosporium fulvum</name>
    <dbReference type="NCBI Taxonomy" id="5499"/>
    <lineage>
        <taxon>Eukaryota</taxon>
        <taxon>Fungi</taxon>
        <taxon>Dikarya</taxon>
        <taxon>Ascomycota</taxon>
        <taxon>Pezizomycotina</taxon>
        <taxon>Dothideomycetes</taxon>
        <taxon>Dothideomycetidae</taxon>
        <taxon>Mycosphaerellales</taxon>
        <taxon>Mycosphaerellaceae</taxon>
        <taxon>Fulvia</taxon>
    </lineage>
</organism>
<sequence>MNSNYLNYQQIVDSGSIANPYGTTSTNGIGLSCPEVVPTCTESLYQQIVPLYTLLRSVTKTWTIIGTVSNTNVDGKFNAIYARSANGDLFASDANSGQIWRFNVNTLTASRISTGPASDNADEPRCILNTAY</sequence>
<protein>
    <submittedName>
        <fullName evidence="1">Uncharacterized protein</fullName>
    </submittedName>
</protein>
<keyword evidence="2" id="KW-1185">Reference proteome</keyword>
<dbReference type="RefSeq" id="XP_047767128.1">
    <property type="nucleotide sequence ID" value="XM_047911469.1"/>
</dbReference>
<proteinExistence type="predicted"/>
<dbReference type="GeneID" id="71992199"/>
<evidence type="ECO:0000313" key="2">
    <source>
        <dbReference type="Proteomes" id="UP000756132"/>
    </source>
</evidence>